<feature type="region of interest" description="Disordered" evidence="1">
    <location>
        <begin position="1"/>
        <end position="30"/>
    </location>
</feature>
<proteinExistence type="predicted"/>
<accession>A0A6A6RBV3</accession>
<dbReference type="EMBL" id="MU004181">
    <property type="protein sequence ID" value="KAF2502169.1"/>
    <property type="molecule type" value="Genomic_DNA"/>
</dbReference>
<evidence type="ECO:0000256" key="1">
    <source>
        <dbReference type="SAM" id="MobiDB-lite"/>
    </source>
</evidence>
<protein>
    <submittedName>
        <fullName evidence="2">Uncharacterized protein</fullName>
    </submittedName>
</protein>
<name>A0A6A6RBV3_9PEZI</name>
<sequence length="90" mass="10171">MPQPRTRPVKHPPSTSLDTTPIGCASTKQPASHCRRKSGLISRVLRLSGLPQPSKDAVTGTRYEAWYRGRGCVRLVRLFELNRSVRFLRL</sequence>
<evidence type="ECO:0000313" key="3">
    <source>
        <dbReference type="Proteomes" id="UP000799750"/>
    </source>
</evidence>
<keyword evidence="3" id="KW-1185">Reference proteome</keyword>
<dbReference type="AlphaFoldDB" id="A0A6A6RBV3"/>
<gene>
    <name evidence="2" type="ORF">BU16DRAFT_1288</name>
</gene>
<organism evidence="2 3">
    <name type="scientific">Lophium mytilinum</name>
    <dbReference type="NCBI Taxonomy" id="390894"/>
    <lineage>
        <taxon>Eukaryota</taxon>
        <taxon>Fungi</taxon>
        <taxon>Dikarya</taxon>
        <taxon>Ascomycota</taxon>
        <taxon>Pezizomycotina</taxon>
        <taxon>Dothideomycetes</taxon>
        <taxon>Pleosporomycetidae</taxon>
        <taxon>Mytilinidiales</taxon>
        <taxon>Mytilinidiaceae</taxon>
        <taxon>Lophium</taxon>
    </lineage>
</organism>
<reference evidence="2" key="1">
    <citation type="journal article" date="2020" name="Stud. Mycol.">
        <title>101 Dothideomycetes genomes: a test case for predicting lifestyles and emergence of pathogens.</title>
        <authorList>
            <person name="Haridas S."/>
            <person name="Albert R."/>
            <person name="Binder M."/>
            <person name="Bloem J."/>
            <person name="Labutti K."/>
            <person name="Salamov A."/>
            <person name="Andreopoulos B."/>
            <person name="Baker S."/>
            <person name="Barry K."/>
            <person name="Bills G."/>
            <person name="Bluhm B."/>
            <person name="Cannon C."/>
            <person name="Castanera R."/>
            <person name="Culley D."/>
            <person name="Daum C."/>
            <person name="Ezra D."/>
            <person name="Gonzalez J."/>
            <person name="Henrissat B."/>
            <person name="Kuo A."/>
            <person name="Liang C."/>
            <person name="Lipzen A."/>
            <person name="Lutzoni F."/>
            <person name="Magnuson J."/>
            <person name="Mondo S."/>
            <person name="Nolan M."/>
            <person name="Ohm R."/>
            <person name="Pangilinan J."/>
            <person name="Park H.-J."/>
            <person name="Ramirez L."/>
            <person name="Alfaro M."/>
            <person name="Sun H."/>
            <person name="Tritt A."/>
            <person name="Yoshinaga Y."/>
            <person name="Zwiers L.-H."/>
            <person name="Turgeon B."/>
            <person name="Goodwin S."/>
            <person name="Spatafora J."/>
            <person name="Crous P."/>
            <person name="Grigoriev I."/>
        </authorList>
    </citation>
    <scope>NUCLEOTIDE SEQUENCE</scope>
    <source>
        <strain evidence="2">CBS 269.34</strain>
    </source>
</reference>
<dbReference type="Proteomes" id="UP000799750">
    <property type="component" value="Unassembled WGS sequence"/>
</dbReference>
<evidence type="ECO:0000313" key="2">
    <source>
        <dbReference type="EMBL" id="KAF2502169.1"/>
    </source>
</evidence>